<name>A0A7Y3RJY0_9PROT</name>
<evidence type="ECO:0000256" key="5">
    <source>
        <dbReference type="ARBA" id="ARBA00022989"/>
    </source>
</evidence>
<dbReference type="EMBL" id="JABFCX010000002">
    <property type="protein sequence ID" value="NNU15370.1"/>
    <property type="molecule type" value="Genomic_DNA"/>
</dbReference>
<dbReference type="Pfam" id="PF01313">
    <property type="entry name" value="Bac_export_3"/>
    <property type="match status" value="1"/>
</dbReference>
<keyword evidence="6 7" id="KW-0472">Membrane</keyword>
<keyword evidence="4 7" id="KW-0812">Transmembrane</keyword>
<evidence type="ECO:0000313" key="8">
    <source>
        <dbReference type="EMBL" id="NNU15370.1"/>
    </source>
</evidence>
<accession>A0A7Y3RJY0</accession>
<sequence>MAAPILIAALAAGLIIGLLQALTSIQELTLTFVPKLIVIVVVFWLTAGFMAVLLVDFFRTEILTLFGS</sequence>
<proteinExistence type="inferred from homology"/>
<dbReference type="AlphaFoldDB" id="A0A7Y3RJY0"/>
<evidence type="ECO:0000256" key="3">
    <source>
        <dbReference type="ARBA" id="ARBA00022475"/>
    </source>
</evidence>
<organism evidence="8 9">
    <name type="scientific">Parvularcula mediterranea</name>
    <dbReference type="NCBI Taxonomy" id="2732508"/>
    <lineage>
        <taxon>Bacteria</taxon>
        <taxon>Pseudomonadati</taxon>
        <taxon>Pseudomonadota</taxon>
        <taxon>Alphaproteobacteria</taxon>
        <taxon>Parvularculales</taxon>
        <taxon>Parvularculaceae</taxon>
        <taxon>Parvularcula</taxon>
    </lineage>
</organism>
<gene>
    <name evidence="8" type="ORF">HK107_03390</name>
</gene>
<comment type="similarity">
    <text evidence="2">Belongs to the FliQ/MopD/SpaQ family.</text>
</comment>
<protein>
    <submittedName>
        <fullName evidence="8">Flagellar biosynthetic protein FliQ</fullName>
    </submittedName>
</protein>
<evidence type="ECO:0000256" key="7">
    <source>
        <dbReference type="SAM" id="Phobius"/>
    </source>
</evidence>
<comment type="subcellular location">
    <subcellularLocation>
        <location evidence="1">Cell membrane</location>
        <topology evidence="1">Multi-pass membrane protein</topology>
    </subcellularLocation>
</comment>
<comment type="caution">
    <text evidence="8">The sequence shown here is derived from an EMBL/GenBank/DDBJ whole genome shotgun (WGS) entry which is preliminary data.</text>
</comment>
<dbReference type="InterPro" id="IPR002191">
    <property type="entry name" value="Bac_export_3"/>
</dbReference>
<dbReference type="Proteomes" id="UP000536835">
    <property type="component" value="Unassembled WGS sequence"/>
</dbReference>
<dbReference type="PANTHER" id="PTHR34040:SF2">
    <property type="entry name" value="FLAGELLAR BIOSYNTHETIC PROTEIN FLIQ"/>
    <property type="match status" value="1"/>
</dbReference>
<keyword evidence="8" id="KW-0282">Flagellum</keyword>
<evidence type="ECO:0000256" key="2">
    <source>
        <dbReference type="ARBA" id="ARBA00006156"/>
    </source>
</evidence>
<evidence type="ECO:0000256" key="6">
    <source>
        <dbReference type="ARBA" id="ARBA00023136"/>
    </source>
</evidence>
<dbReference type="GO" id="GO:0005886">
    <property type="term" value="C:plasma membrane"/>
    <property type="evidence" value="ECO:0007669"/>
    <property type="project" value="UniProtKB-SubCell"/>
</dbReference>
<evidence type="ECO:0000256" key="4">
    <source>
        <dbReference type="ARBA" id="ARBA00022692"/>
    </source>
</evidence>
<feature type="transmembrane region" description="Helical" evidence="7">
    <location>
        <begin position="37"/>
        <end position="58"/>
    </location>
</feature>
<keyword evidence="9" id="KW-1185">Reference proteome</keyword>
<evidence type="ECO:0000313" key="9">
    <source>
        <dbReference type="Proteomes" id="UP000536835"/>
    </source>
</evidence>
<keyword evidence="8" id="KW-0966">Cell projection</keyword>
<dbReference type="PRINTS" id="PR00952">
    <property type="entry name" value="TYPE3IMQPROT"/>
</dbReference>
<keyword evidence="8" id="KW-0969">Cilium</keyword>
<keyword evidence="5 7" id="KW-1133">Transmembrane helix</keyword>
<dbReference type="GO" id="GO:0009306">
    <property type="term" value="P:protein secretion"/>
    <property type="evidence" value="ECO:0007669"/>
    <property type="project" value="InterPro"/>
</dbReference>
<dbReference type="PANTHER" id="PTHR34040">
    <property type="entry name" value="FLAGELLAR BIOSYNTHETIC PROTEIN FLIQ"/>
    <property type="match status" value="1"/>
</dbReference>
<keyword evidence="3" id="KW-1003">Cell membrane</keyword>
<reference evidence="8 9" key="1">
    <citation type="submission" date="2020-05" db="EMBL/GenBank/DDBJ databases">
        <title>Parvularcula mediterraneae sp. nov., isolated from polypropylene straw from shallow seawater of the seashore of Laganas in Zakynthos island, Greece.</title>
        <authorList>
            <person name="Szabo I."/>
            <person name="Al-Omari J."/>
            <person name="Rado J."/>
            <person name="Szerdahelyi G.S."/>
        </authorList>
    </citation>
    <scope>NUCLEOTIDE SEQUENCE [LARGE SCALE GENOMIC DNA]</scope>
    <source>
        <strain evidence="8 9">ZS-1/3</strain>
    </source>
</reference>
<evidence type="ECO:0000256" key="1">
    <source>
        <dbReference type="ARBA" id="ARBA00004651"/>
    </source>
</evidence>